<accession>A0A6A5W405</accession>
<proteinExistence type="predicted"/>
<dbReference type="InterPro" id="IPR007396">
    <property type="entry name" value="TR_PAI2-type"/>
</dbReference>
<name>A0A6A5W405_9PLEO</name>
<feature type="non-terminal residue" evidence="2">
    <location>
        <position position="1"/>
    </location>
</feature>
<organism evidence="2 3">
    <name type="scientific">Amniculicola lignicola CBS 123094</name>
    <dbReference type="NCBI Taxonomy" id="1392246"/>
    <lineage>
        <taxon>Eukaryota</taxon>
        <taxon>Fungi</taxon>
        <taxon>Dikarya</taxon>
        <taxon>Ascomycota</taxon>
        <taxon>Pezizomycotina</taxon>
        <taxon>Dothideomycetes</taxon>
        <taxon>Pleosporomycetidae</taxon>
        <taxon>Pleosporales</taxon>
        <taxon>Amniculicolaceae</taxon>
        <taxon>Amniculicola</taxon>
    </lineage>
</organism>
<dbReference type="Pfam" id="PF04299">
    <property type="entry name" value="FMN_bind_2"/>
    <property type="match status" value="1"/>
</dbReference>
<dbReference type="EMBL" id="ML977623">
    <property type="protein sequence ID" value="KAF1996612.1"/>
    <property type="molecule type" value="Genomic_DNA"/>
</dbReference>
<dbReference type="AlphaFoldDB" id="A0A6A5W405"/>
<reference evidence="2" key="1">
    <citation type="journal article" date="2020" name="Stud. Mycol.">
        <title>101 Dothideomycetes genomes: a test case for predicting lifestyles and emergence of pathogens.</title>
        <authorList>
            <person name="Haridas S."/>
            <person name="Albert R."/>
            <person name="Binder M."/>
            <person name="Bloem J."/>
            <person name="Labutti K."/>
            <person name="Salamov A."/>
            <person name="Andreopoulos B."/>
            <person name="Baker S."/>
            <person name="Barry K."/>
            <person name="Bills G."/>
            <person name="Bluhm B."/>
            <person name="Cannon C."/>
            <person name="Castanera R."/>
            <person name="Culley D."/>
            <person name="Daum C."/>
            <person name="Ezra D."/>
            <person name="Gonzalez J."/>
            <person name="Henrissat B."/>
            <person name="Kuo A."/>
            <person name="Liang C."/>
            <person name="Lipzen A."/>
            <person name="Lutzoni F."/>
            <person name="Magnuson J."/>
            <person name="Mondo S."/>
            <person name="Nolan M."/>
            <person name="Ohm R."/>
            <person name="Pangilinan J."/>
            <person name="Park H.-J."/>
            <person name="Ramirez L."/>
            <person name="Alfaro M."/>
            <person name="Sun H."/>
            <person name="Tritt A."/>
            <person name="Yoshinaga Y."/>
            <person name="Zwiers L.-H."/>
            <person name="Turgeon B."/>
            <person name="Goodwin S."/>
            <person name="Spatafora J."/>
            <person name="Crous P."/>
            <person name="Grigoriev I."/>
        </authorList>
    </citation>
    <scope>NUCLEOTIDE SEQUENCE</scope>
    <source>
        <strain evidence="2">CBS 123094</strain>
    </source>
</reference>
<sequence length="237" mass="26128">DTPSLQQFILENPLGYLITALPGQAHPIQVTPIPFILDQIENAEKGQEAMPLGRLRSHMARRNPHAQALLHSLHPLQTNEDSSKPHAEKITGEANNDQDPGSYVSPSFYTHRKPLDGRVVPTWDFSAVEVHGLLSMSSSLAFLKQQTKDLTNHCEGSLMESPEEERWKVDDAPQAFMELLARRIVGVEIEITGIEGKAKLGQEVMLGDQVGMVRAFGGMEMEGGRAVAGQIRACMKK</sequence>
<dbReference type="Proteomes" id="UP000799779">
    <property type="component" value="Unassembled WGS sequence"/>
</dbReference>
<evidence type="ECO:0000313" key="2">
    <source>
        <dbReference type="EMBL" id="KAF1996612.1"/>
    </source>
</evidence>
<gene>
    <name evidence="2" type="ORF">P154DRAFT_418209</name>
</gene>
<evidence type="ECO:0008006" key="4">
    <source>
        <dbReference type="Google" id="ProtNLM"/>
    </source>
</evidence>
<feature type="non-terminal residue" evidence="2">
    <location>
        <position position="237"/>
    </location>
</feature>
<dbReference type="PANTHER" id="PTHR35802">
    <property type="entry name" value="PROTEASE SYNTHASE AND SPORULATION PROTEIN PAI 2"/>
    <property type="match status" value="1"/>
</dbReference>
<protein>
    <recommendedName>
        <fullName evidence="4">Negative transcriptional regulator</fullName>
    </recommendedName>
</protein>
<feature type="region of interest" description="Disordered" evidence="1">
    <location>
        <begin position="77"/>
        <end position="105"/>
    </location>
</feature>
<dbReference type="PANTHER" id="PTHR35802:SF1">
    <property type="entry name" value="PROTEASE SYNTHASE AND SPORULATION PROTEIN PAI 2"/>
    <property type="match status" value="1"/>
</dbReference>
<evidence type="ECO:0000313" key="3">
    <source>
        <dbReference type="Proteomes" id="UP000799779"/>
    </source>
</evidence>
<dbReference type="OrthoDB" id="2101473at2759"/>
<keyword evidence="3" id="KW-1185">Reference proteome</keyword>
<dbReference type="Gene3D" id="2.30.110.10">
    <property type="entry name" value="Electron Transport, Fmn-binding Protein, Chain A"/>
    <property type="match status" value="1"/>
</dbReference>
<feature type="compositionally biased region" description="Polar residues" evidence="1">
    <location>
        <begin position="93"/>
        <end position="105"/>
    </location>
</feature>
<evidence type="ECO:0000256" key="1">
    <source>
        <dbReference type="SAM" id="MobiDB-lite"/>
    </source>
</evidence>
<dbReference type="PIRSF" id="PIRSF010372">
    <property type="entry name" value="PaiB"/>
    <property type="match status" value="1"/>
</dbReference>
<dbReference type="InterPro" id="IPR012349">
    <property type="entry name" value="Split_barrel_FMN-bd"/>
</dbReference>
<feature type="compositionally biased region" description="Basic and acidic residues" evidence="1">
    <location>
        <begin position="81"/>
        <end position="91"/>
    </location>
</feature>
<dbReference type="SUPFAM" id="SSF50475">
    <property type="entry name" value="FMN-binding split barrel"/>
    <property type="match status" value="1"/>
</dbReference>